<evidence type="ECO:0000259" key="2">
    <source>
        <dbReference type="Pfam" id="PF04993"/>
    </source>
</evidence>
<dbReference type="InterPro" id="IPR007076">
    <property type="entry name" value="TfoX_N"/>
</dbReference>
<dbReference type="Pfam" id="PF04993">
    <property type="entry name" value="TfoX_N"/>
    <property type="match status" value="1"/>
</dbReference>
<protein>
    <submittedName>
        <fullName evidence="3">Competence protein TfoX</fullName>
    </submittedName>
</protein>
<gene>
    <name evidence="3" type="ORF">GUK36_14175</name>
</gene>
<dbReference type="SUPFAM" id="SSF159894">
    <property type="entry name" value="YgaC/TfoX-N like"/>
    <property type="match status" value="1"/>
</dbReference>
<organism evidence="3 4">
    <name type="scientific">Rhizobium leguminosarum</name>
    <dbReference type="NCBI Taxonomy" id="384"/>
    <lineage>
        <taxon>Bacteria</taxon>
        <taxon>Pseudomonadati</taxon>
        <taxon>Pseudomonadota</taxon>
        <taxon>Alphaproteobacteria</taxon>
        <taxon>Hyphomicrobiales</taxon>
        <taxon>Rhizobiaceae</taxon>
        <taxon>Rhizobium/Agrobacterium group</taxon>
        <taxon>Rhizobium</taxon>
    </lineage>
</organism>
<reference evidence="3 4" key="1">
    <citation type="submission" date="2020-01" db="EMBL/GenBank/DDBJ databases">
        <title>Rhizobium genotypes associated with high levels of biological nitrogen fixation by grain legumes in a temperate-maritime cropping system.</title>
        <authorList>
            <person name="Maluk M."/>
            <person name="Francesc Ferrando Molina F."/>
            <person name="Lopez Del Egido L."/>
            <person name="Lafos M."/>
            <person name="Langarica-Fuentes A."/>
            <person name="Gebre Yohannes G."/>
            <person name="Young M.W."/>
            <person name="Martin P."/>
            <person name="Gantlett R."/>
            <person name="Kenicer G."/>
            <person name="Hawes C."/>
            <person name="Begg G.S."/>
            <person name="Quilliam R.S."/>
            <person name="Squire G.R."/>
            <person name="Poole P.S."/>
            <person name="Young P.W."/>
            <person name="Iannetta P.M."/>
            <person name="James E.K."/>
        </authorList>
    </citation>
    <scope>NUCLEOTIDE SEQUENCE [LARGE SCALE GENOMIC DNA]</scope>
    <source>
        <strain evidence="3 4">JHI944</strain>
    </source>
</reference>
<evidence type="ECO:0000313" key="3">
    <source>
        <dbReference type="EMBL" id="NEK50574.1"/>
    </source>
</evidence>
<dbReference type="PANTHER" id="PTHR36121">
    <property type="entry name" value="PROTEIN SXY"/>
    <property type="match status" value="1"/>
</dbReference>
<dbReference type="PANTHER" id="PTHR36121:SF1">
    <property type="entry name" value="PROTEIN SXY"/>
    <property type="match status" value="1"/>
</dbReference>
<accession>A0A444IKI9</accession>
<name>A0A444IKI9_RHILE</name>
<dbReference type="EMBL" id="WXXP01000005">
    <property type="protein sequence ID" value="NEK50574.1"/>
    <property type="molecule type" value="Genomic_DNA"/>
</dbReference>
<sequence>MTSEATRGLALDFAGQIAPAGCIDIRRFFGGSALVRNGAQFGFVMKGTLYLRVDEAMRAEFEADGSEPFSYRAAGREVTVRRYYAVPAHVIDDPALLHSYAERALHATPTPAIGSPTRSWPSPRLANA</sequence>
<feature type="region of interest" description="Disordered" evidence="1">
    <location>
        <begin position="108"/>
        <end position="128"/>
    </location>
</feature>
<feature type="domain" description="TfoX N-terminal" evidence="2">
    <location>
        <begin position="16"/>
        <end position="107"/>
    </location>
</feature>
<proteinExistence type="predicted"/>
<comment type="caution">
    <text evidence="3">The sequence shown here is derived from an EMBL/GenBank/DDBJ whole genome shotgun (WGS) entry which is preliminary data.</text>
</comment>
<dbReference type="AlphaFoldDB" id="A0A444IKI9"/>
<dbReference type="Proteomes" id="UP000471409">
    <property type="component" value="Unassembled WGS sequence"/>
</dbReference>
<dbReference type="Gene3D" id="3.30.1460.30">
    <property type="entry name" value="YgaC/TfoX-N like chaperone"/>
    <property type="match status" value="1"/>
</dbReference>
<dbReference type="InterPro" id="IPR047525">
    <property type="entry name" value="TfoX-like"/>
</dbReference>
<evidence type="ECO:0000313" key="4">
    <source>
        <dbReference type="Proteomes" id="UP000471409"/>
    </source>
</evidence>
<evidence type="ECO:0000256" key="1">
    <source>
        <dbReference type="SAM" id="MobiDB-lite"/>
    </source>
</evidence>